<keyword evidence="1" id="KW-1133">Transmembrane helix</keyword>
<gene>
    <name evidence="2" type="ORF">A2722_03710</name>
</gene>
<feature type="transmembrane region" description="Helical" evidence="1">
    <location>
        <begin position="59"/>
        <end position="81"/>
    </location>
</feature>
<accession>A0A1F5PJB3</accession>
<keyword evidence="1" id="KW-0472">Membrane</keyword>
<comment type="caution">
    <text evidence="2">The sequence shown here is derived from an EMBL/GenBank/DDBJ whole genome shotgun (WGS) entry which is preliminary data.</text>
</comment>
<feature type="transmembrane region" description="Helical" evidence="1">
    <location>
        <begin position="7"/>
        <end position="24"/>
    </location>
</feature>
<evidence type="ECO:0000313" key="2">
    <source>
        <dbReference type="EMBL" id="OGE89894.1"/>
    </source>
</evidence>
<proteinExistence type="predicted"/>
<evidence type="ECO:0000313" key="3">
    <source>
        <dbReference type="Proteomes" id="UP000178377"/>
    </source>
</evidence>
<dbReference type="EMBL" id="MFEO01000015">
    <property type="protein sequence ID" value="OGE89894.1"/>
    <property type="molecule type" value="Genomic_DNA"/>
</dbReference>
<reference evidence="2 3" key="1">
    <citation type="journal article" date="2016" name="Nat. Commun.">
        <title>Thousands of microbial genomes shed light on interconnected biogeochemical processes in an aquifer system.</title>
        <authorList>
            <person name="Anantharaman K."/>
            <person name="Brown C.T."/>
            <person name="Hug L.A."/>
            <person name="Sharon I."/>
            <person name="Castelle C.J."/>
            <person name="Probst A.J."/>
            <person name="Thomas B.C."/>
            <person name="Singh A."/>
            <person name="Wilkins M.J."/>
            <person name="Karaoz U."/>
            <person name="Brodie E.L."/>
            <person name="Williams K.H."/>
            <person name="Hubbard S.S."/>
            <person name="Banfield J.F."/>
        </authorList>
    </citation>
    <scope>NUCLEOTIDE SEQUENCE [LARGE SCALE GENOMIC DNA]</scope>
</reference>
<protein>
    <submittedName>
        <fullName evidence="2">Uncharacterized protein</fullName>
    </submittedName>
</protein>
<feature type="transmembrane region" description="Helical" evidence="1">
    <location>
        <begin position="30"/>
        <end position="47"/>
    </location>
</feature>
<evidence type="ECO:0000256" key="1">
    <source>
        <dbReference type="SAM" id="Phobius"/>
    </source>
</evidence>
<dbReference type="STRING" id="1817828.A2722_03710"/>
<dbReference type="AlphaFoldDB" id="A0A1F5PJB3"/>
<keyword evidence="1" id="KW-0812">Transmembrane</keyword>
<dbReference type="Proteomes" id="UP000178377">
    <property type="component" value="Unassembled WGS sequence"/>
</dbReference>
<organism evidence="2 3">
    <name type="scientific">Candidatus Doudnabacteria bacterium RIFCSPHIGHO2_01_FULL_50_11</name>
    <dbReference type="NCBI Taxonomy" id="1817828"/>
    <lineage>
        <taxon>Bacteria</taxon>
        <taxon>Candidatus Doudnaibacteriota</taxon>
    </lineage>
</organism>
<sequence>MNKYFSFNSLAQAGLIILTLSGFLLTSLKLPQYGLIVGLFSQVFWLYSSYKAWKEANQVGIFVTTIFITLILIFGVINYWLLS</sequence>
<name>A0A1F5PJB3_9BACT</name>